<protein>
    <submittedName>
        <fullName evidence="1">Uncharacterized protein</fullName>
    </submittedName>
</protein>
<name>A0A6A1UFK7_9ROSI</name>
<comment type="caution">
    <text evidence="1">The sequence shown here is derived from an EMBL/GenBank/DDBJ whole genome shotgun (WGS) entry which is preliminary data.</text>
</comment>
<reference evidence="1 2" key="1">
    <citation type="journal article" date="2019" name="Plant Biotechnol. J.">
        <title>The red bayberry genome and genetic basis of sex determination.</title>
        <authorList>
            <person name="Jia H.M."/>
            <person name="Jia H.J."/>
            <person name="Cai Q.L."/>
            <person name="Wang Y."/>
            <person name="Zhao H.B."/>
            <person name="Yang W.F."/>
            <person name="Wang G.Y."/>
            <person name="Li Y.H."/>
            <person name="Zhan D.L."/>
            <person name="Shen Y.T."/>
            <person name="Niu Q.F."/>
            <person name="Chang L."/>
            <person name="Qiu J."/>
            <person name="Zhao L."/>
            <person name="Xie H.B."/>
            <person name="Fu W.Y."/>
            <person name="Jin J."/>
            <person name="Li X.W."/>
            <person name="Jiao Y."/>
            <person name="Zhou C.C."/>
            <person name="Tu T."/>
            <person name="Chai C.Y."/>
            <person name="Gao J.L."/>
            <person name="Fan L.J."/>
            <person name="van de Weg E."/>
            <person name="Wang J.Y."/>
            <person name="Gao Z.S."/>
        </authorList>
    </citation>
    <scope>NUCLEOTIDE SEQUENCE [LARGE SCALE GENOMIC DNA]</scope>
    <source>
        <tissue evidence="1">Leaves</tissue>
    </source>
</reference>
<dbReference type="EMBL" id="RXIC02000499">
    <property type="protein sequence ID" value="KAB1199076.1"/>
    <property type="molecule type" value="Genomic_DNA"/>
</dbReference>
<evidence type="ECO:0000313" key="2">
    <source>
        <dbReference type="Proteomes" id="UP000516437"/>
    </source>
</evidence>
<accession>A0A6A1UFK7</accession>
<dbReference type="Proteomes" id="UP000516437">
    <property type="component" value="Unassembled WGS sequence"/>
</dbReference>
<gene>
    <name evidence="1" type="ORF">CJ030_MR0G027752</name>
</gene>
<organism evidence="1 2">
    <name type="scientific">Morella rubra</name>
    <name type="common">Chinese bayberry</name>
    <dbReference type="NCBI Taxonomy" id="262757"/>
    <lineage>
        <taxon>Eukaryota</taxon>
        <taxon>Viridiplantae</taxon>
        <taxon>Streptophyta</taxon>
        <taxon>Embryophyta</taxon>
        <taxon>Tracheophyta</taxon>
        <taxon>Spermatophyta</taxon>
        <taxon>Magnoliopsida</taxon>
        <taxon>eudicotyledons</taxon>
        <taxon>Gunneridae</taxon>
        <taxon>Pentapetalae</taxon>
        <taxon>rosids</taxon>
        <taxon>fabids</taxon>
        <taxon>Fagales</taxon>
        <taxon>Myricaceae</taxon>
        <taxon>Morella</taxon>
    </lineage>
</organism>
<proteinExistence type="predicted"/>
<keyword evidence="2" id="KW-1185">Reference proteome</keyword>
<sequence>MGLVVTIGFNKDVITFLGPYCFGLHLIQYWYHQSPLILKQICLGIGLRIFAMLRMPSLYRCSSTRPHLVITHLGWLLARPPFVLPVIAVGALKLCLRQFASHFPLGGDRPRQGGSEDIPHVFSPISRVHMEIPVPAVKEIREIQTSSFSISLAAPSVRGESLSSPGAYNPIATSTLDLPGTLTADGLETDEKDRPTASSGLQNLILLFDFASGGSDLPKIGGSLEVQSDMILSSGALSSISSSATVPYQEQPSVPGTSIVGGSSTSMLVLAGKPSTSAANVTSGPIVLPTPLVRGKE</sequence>
<dbReference type="AlphaFoldDB" id="A0A6A1UFK7"/>
<evidence type="ECO:0000313" key="1">
    <source>
        <dbReference type="EMBL" id="KAB1199076.1"/>
    </source>
</evidence>